<evidence type="ECO:0000256" key="4">
    <source>
        <dbReference type="PIRSR" id="PIRSR600542-1"/>
    </source>
</evidence>
<evidence type="ECO:0000256" key="3">
    <source>
        <dbReference type="ARBA" id="ARBA00023315"/>
    </source>
</evidence>
<dbReference type="Gene3D" id="3.30.559.70">
    <property type="entry name" value="Choline/Carnitine o-acyltransferase, domain 2"/>
    <property type="match status" value="1"/>
</dbReference>
<proteinExistence type="inferred from homology"/>
<dbReference type="Proteomes" id="UP001165160">
    <property type="component" value="Unassembled WGS sequence"/>
</dbReference>
<name>A0A9W7EY37_9STRA</name>
<evidence type="ECO:0000259" key="5">
    <source>
        <dbReference type="Pfam" id="PF00755"/>
    </source>
</evidence>
<dbReference type="Pfam" id="PF00755">
    <property type="entry name" value="Carn_acyltransf"/>
    <property type="match status" value="1"/>
</dbReference>
<dbReference type="AlphaFoldDB" id="A0A9W7EY37"/>
<reference evidence="7" key="1">
    <citation type="journal article" date="2023" name="Commun. Biol.">
        <title>Genome analysis of Parmales, the sister group of diatoms, reveals the evolutionary specialization of diatoms from phago-mixotrophs to photoautotrophs.</title>
        <authorList>
            <person name="Ban H."/>
            <person name="Sato S."/>
            <person name="Yoshikawa S."/>
            <person name="Yamada K."/>
            <person name="Nakamura Y."/>
            <person name="Ichinomiya M."/>
            <person name="Sato N."/>
            <person name="Blanc-Mathieu R."/>
            <person name="Endo H."/>
            <person name="Kuwata A."/>
            <person name="Ogata H."/>
        </authorList>
    </citation>
    <scope>NUCLEOTIDE SEQUENCE [LARGE SCALE GENOMIC DNA]</scope>
    <source>
        <strain evidence="7">NIES 3699</strain>
    </source>
</reference>
<dbReference type="PANTHER" id="PTHR22589">
    <property type="entry name" value="CARNITINE O-ACYLTRANSFERASE"/>
    <property type="match status" value="1"/>
</dbReference>
<keyword evidence="3" id="KW-0012">Acyltransferase</keyword>
<gene>
    <name evidence="6" type="ORF">TrVE_jg6178</name>
</gene>
<dbReference type="InterPro" id="IPR000542">
    <property type="entry name" value="Carn_acyl_trans"/>
</dbReference>
<evidence type="ECO:0000256" key="1">
    <source>
        <dbReference type="ARBA" id="ARBA00005232"/>
    </source>
</evidence>
<feature type="active site" description="Proton acceptor" evidence="4">
    <location>
        <position position="308"/>
    </location>
</feature>
<dbReference type="GO" id="GO:0006635">
    <property type="term" value="P:fatty acid beta-oxidation"/>
    <property type="evidence" value="ECO:0007669"/>
    <property type="project" value="TreeGrafter"/>
</dbReference>
<dbReference type="InterPro" id="IPR039551">
    <property type="entry name" value="Cho/carn_acyl_trans"/>
</dbReference>
<evidence type="ECO:0000256" key="2">
    <source>
        <dbReference type="ARBA" id="ARBA00022679"/>
    </source>
</evidence>
<dbReference type="Gene3D" id="3.30.559.10">
    <property type="entry name" value="Chloramphenicol acetyltransferase-like domain"/>
    <property type="match status" value="1"/>
</dbReference>
<evidence type="ECO:0000313" key="6">
    <source>
        <dbReference type="EMBL" id="GMH94063.1"/>
    </source>
</evidence>
<dbReference type="InterPro" id="IPR023213">
    <property type="entry name" value="CAT-like_dom_sf"/>
</dbReference>
<feature type="domain" description="Choline/carnitine acyltransferase" evidence="5">
    <location>
        <begin position="37"/>
        <end position="565"/>
    </location>
</feature>
<dbReference type="GO" id="GO:0005739">
    <property type="term" value="C:mitochondrion"/>
    <property type="evidence" value="ECO:0007669"/>
    <property type="project" value="TreeGrafter"/>
</dbReference>
<organism evidence="6 7">
    <name type="scientific">Triparma verrucosa</name>
    <dbReference type="NCBI Taxonomy" id="1606542"/>
    <lineage>
        <taxon>Eukaryota</taxon>
        <taxon>Sar</taxon>
        <taxon>Stramenopiles</taxon>
        <taxon>Ochrophyta</taxon>
        <taxon>Bolidophyceae</taxon>
        <taxon>Parmales</taxon>
        <taxon>Triparmaceae</taxon>
        <taxon>Triparma</taxon>
    </lineage>
</organism>
<protein>
    <recommendedName>
        <fullName evidence="5">Choline/carnitine acyltransferase domain-containing protein</fullName>
    </recommendedName>
</protein>
<dbReference type="PANTHER" id="PTHR22589:SF16">
    <property type="entry name" value="CARNITINE O-PALMITOYLTRANSFERASE 2, MITOCHONDRIAL"/>
    <property type="match status" value="1"/>
</dbReference>
<dbReference type="PROSITE" id="PS00439">
    <property type="entry name" value="ACYLTRANSF_C_1"/>
    <property type="match status" value="1"/>
</dbReference>
<dbReference type="EMBL" id="BRXX01000150">
    <property type="protein sequence ID" value="GMH94063.1"/>
    <property type="molecule type" value="Genomic_DNA"/>
</dbReference>
<accession>A0A9W7EY37</accession>
<keyword evidence="7" id="KW-1185">Reference proteome</keyword>
<keyword evidence="2" id="KW-0808">Transferase</keyword>
<sequence>MIRTIPSLSKVSKAIQKAKATIPYHAMPTNINNLPRLPIPGLKDTIDRYLRSTKPLTTPSSYSHQVSITSKFLSSVAPLLHSSIVSTDVRNSKDLLHSSSNSYIESHWNTMYLSGRWSLPCNSNPFYILENFKGLQDLADLTTKLVLWEKNMREEGLEDDGGCQQSYPLTVSTSRHPHPTFDYLQTHSSSYVILIKNNVYYKVPINTAENTRRSFEYIQGLEEEEEFNVGVGTCLDRNSWYDLKSDLGNVKSFETIDNAAFIICLDSPSPLTPNEESHNMLASYNNRWYDKHQLIMLGNGVIGFNWEHSFSDGMIWNRLIQDCENMIINDSEEEWIPPKPVTFNLTSSDNKMLEDATDKASNELSQCISNHLQGSYGKNVLKTWKVSPDATMQMAYQIAYHNMHERVAPTYESCATRNFWRGRTETIRSCTEESKRFVEVFKGDGSVDFKREAFREAAMRHVEIAGEAKMGMGVDRIFLALEKEAEKMGVEVELFNDEVYKESKNWRLSTSNVSHPSLRRFGFGPVVGDGYGLGYLVGEDTFSVNVTNFNGGGTDGERMKREIEEAVDGLRKLF</sequence>
<evidence type="ECO:0000313" key="7">
    <source>
        <dbReference type="Proteomes" id="UP001165160"/>
    </source>
</evidence>
<dbReference type="SUPFAM" id="SSF52777">
    <property type="entry name" value="CoA-dependent acyltransferases"/>
    <property type="match status" value="2"/>
</dbReference>
<dbReference type="GO" id="GO:0004095">
    <property type="term" value="F:carnitine O-palmitoyltransferase activity"/>
    <property type="evidence" value="ECO:0007669"/>
    <property type="project" value="TreeGrafter"/>
</dbReference>
<comment type="similarity">
    <text evidence="1">Belongs to the carnitine/choline acetyltransferase family.</text>
</comment>
<dbReference type="InterPro" id="IPR042231">
    <property type="entry name" value="Cho/carn_acyl_trans_2"/>
</dbReference>
<comment type="caution">
    <text evidence="6">The sequence shown here is derived from an EMBL/GenBank/DDBJ whole genome shotgun (WGS) entry which is preliminary data.</text>
</comment>